<evidence type="ECO:0000313" key="4">
    <source>
        <dbReference type="Proteomes" id="UP000214646"/>
    </source>
</evidence>
<keyword evidence="1" id="KW-0812">Transmembrane</keyword>
<evidence type="ECO:0000313" key="3">
    <source>
        <dbReference type="EMBL" id="OWK39082.1"/>
    </source>
</evidence>
<keyword evidence="1" id="KW-0472">Membrane</keyword>
<evidence type="ECO:0000259" key="2">
    <source>
        <dbReference type="Pfam" id="PF07596"/>
    </source>
</evidence>
<dbReference type="Proteomes" id="UP000214646">
    <property type="component" value="Unassembled WGS sequence"/>
</dbReference>
<dbReference type="InterPro" id="IPR012902">
    <property type="entry name" value="N_methyl_site"/>
</dbReference>
<dbReference type="RefSeq" id="WP_088257064.1">
    <property type="nucleotide sequence ID" value="NZ_NIDE01000011.1"/>
</dbReference>
<dbReference type="PANTHER" id="PTHR30093">
    <property type="entry name" value="GENERAL SECRETION PATHWAY PROTEIN G"/>
    <property type="match status" value="1"/>
</dbReference>
<dbReference type="Gene3D" id="3.30.700.10">
    <property type="entry name" value="Glycoprotein, Type 4 Pilin"/>
    <property type="match status" value="1"/>
</dbReference>
<dbReference type="InterPro" id="IPR011453">
    <property type="entry name" value="DUF1559"/>
</dbReference>
<protein>
    <recommendedName>
        <fullName evidence="2">DUF1559 domain-containing protein</fullName>
    </recommendedName>
</protein>
<dbReference type="OrthoDB" id="263537at2"/>
<evidence type="ECO:0000256" key="1">
    <source>
        <dbReference type="SAM" id="Phobius"/>
    </source>
</evidence>
<feature type="transmembrane region" description="Helical" evidence="1">
    <location>
        <begin position="12"/>
        <end position="33"/>
    </location>
</feature>
<dbReference type="InterPro" id="IPR045584">
    <property type="entry name" value="Pilin-like"/>
</dbReference>
<dbReference type="PANTHER" id="PTHR30093:SF2">
    <property type="entry name" value="TYPE II SECRETION SYSTEM PROTEIN H"/>
    <property type="match status" value="1"/>
</dbReference>
<accession>A0A225DC70</accession>
<gene>
    <name evidence="3" type="ORF">FRUB_06164</name>
</gene>
<dbReference type="SUPFAM" id="SSF54523">
    <property type="entry name" value="Pili subunits"/>
    <property type="match status" value="1"/>
</dbReference>
<organism evidence="3 4">
    <name type="scientific">Fimbriiglobus ruber</name>
    <dbReference type="NCBI Taxonomy" id="1908690"/>
    <lineage>
        <taxon>Bacteria</taxon>
        <taxon>Pseudomonadati</taxon>
        <taxon>Planctomycetota</taxon>
        <taxon>Planctomycetia</taxon>
        <taxon>Gemmatales</taxon>
        <taxon>Gemmataceae</taxon>
        <taxon>Fimbriiglobus</taxon>
    </lineage>
</organism>
<keyword evidence="1" id="KW-1133">Transmembrane helix</keyword>
<dbReference type="Pfam" id="PF07963">
    <property type="entry name" value="N_methyl"/>
    <property type="match status" value="1"/>
</dbReference>
<comment type="caution">
    <text evidence="3">The sequence shown here is derived from an EMBL/GenBank/DDBJ whole genome shotgun (WGS) entry which is preliminary data.</text>
</comment>
<sequence>MTCRPTRPGFTLIELLVVIAIIAILIGLLLPAVQKVREAANRIKCQNNLKQTGLAVQSLHDTYQSLPPTEGALPGMSLNNYGPLTFWLLPYIEESAIYNQALSGGVYNSGNADRTYAVKTYVCPSDPSIGTGASPGGWALCSYAANALAFSQVTYDTPGNFLTAYVHGPAVTSGNYATSSHALTTGGKKFPGSYPDGTSNTIFWTEKYGICSPDANGNDGGNQWASRFEAQTSPYIGYQAPNAGLAYGTNQSGGQANVYGAAGFFQIQPNPFLGAGGCKPGIASTGHTGGILAALGDGSVRSCSSGMSPTTWWQALVPDDGQPLGSDW</sequence>
<keyword evidence="4" id="KW-1185">Reference proteome</keyword>
<reference evidence="4" key="1">
    <citation type="submission" date="2017-06" db="EMBL/GenBank/DDBJ databases">
        <title>Genome analysis of Fimbriiglobus ruber SP5, the first member of the order Planctomycetales with confirmed chitinolytic capability.</title>
        <authorList>
            <person name="Ravin N.V."/>
            <person name="Rakitin A.L."/>
            <person name="Ivanova A.A."/>
            <person name="Beletsky A.V."/>
            <person name="Kulichevskaya I.S."/>
            <person name="Mardanov A.V."/>
            <person name="Dedysh S.N."/>
        </authorList>
    </citation>
    <scope>NUCLEOTIDE SEQUENCE [LARGE SCALE GENOMIC DNA]</scope>
    <source>
        <strain evidence="4">SP5</strain>
    </source>
</reference>
<dbReference type="EMBL" id="NIDE01000011">
    <property type="protein sequence ID" value="OWK39082.1"/>
    <property type="molecule type" value="Genomic_DNA"/>
</dbReference>
<dbReference type="Pfam" id="PF07596">
    <property type="entry name" value="SBP_bac_10"/>
    <property type="match status" value="1"/>
</dbReference>
<dbReference type="NCBIfam" id="TIGR02532">
    <property type="entry name" value="IV_pilin_GFxxxE"/>
    <property type="match status" value="1"/>
</dbReference>
<name>A0A225DC70_9BACT</name>
<dbReference type="AlphaFoldDB" id="A0A225DC70"/>
<feature type="domain" description="DUF1559" evidence="2">
    <location>
        <begin position="34"/>
        <end position="304"/>
    </location>
</feature>
<proteinExistence type="predicted"/>